<name>W5MVI6_LEPOC</name>
<evidence type="ECO:0000313" key="2">
    <source>
        <dbReference type="Proteomes" id="UP000018468"/>
    </source>
</evidence>
<proteinExistence type="predicted"/>
<dbReference type="Ensembl" id="ENSLOCT00000012416.1">
    <property type="protein sequence ID" value="ENSLOCP00000012395.1"/>
    <property type="gene ID" value="ENSLOCG00000010129.1"/>
</dbReference>
<dbReference type="GO" id="GO:0010506">
    <property type="term" value="P:regulation of autophagy"/>
    <property type="evidence" value="ECO:0000318"/>
    <property type="project" value="GO_Central"/>
</dbReference>
<accession>W5MVI6</accession>
<dbReference type="Proteomes" id="UP000018468">
    <property type="component" value="Linkage group LG6"/>
</dbReference>
<dbReference type="Bgee" id="ENSLOCG00000010129">
    <property type="expression patterns" value="Expressed in heart and 9 other cell types or tissues"/>
</dbReference>
<sequence>SPTGMRPRSRLLTTKRLPTICEVYEEILQDMNHIHSDCLSSEDYLQSICQLARPTFPVLQEPLCEIVSLNKLDALRLGPQLPKLPASAPLLDQMVHYHTSSKEAPIFTPFLTLEGVHPRLNKSSNADPLEYLYGQHNASCLQGTKNNRKLTESRQRANSFPQLCSPRPMQRKISCPELQLEGLDKKPSVMKPPPRSSQSLCHSETKCNSSIRNERSFGSCFGQTDKQNMISSWIADCKSAWKEARIRACMLPAIAEM</sequence>
<dbReference type="EMBL" id="AHAT01021375">
    <property type="status" value="NOT_ANNOTATED_CDS"/>
    <property type="molecule type" value="Genomic_DNA"/>
</dbReference>
<protein>
    <submittedName>
        <fullName evidence="1">Uncharacterized protein</fullName>
    </submittedName>
</protein>
<dbReference type="InParanoid" id="W5MVI6"/>
<reference evidence="1" key="2">
    <citation type="submission" date="2025-08" db="UniProtKB">
        <authorList>
            <consortium name="Ensembl"/>
        </authorList>
    </citation>
    <scope>IDENTIFICATION</scope>
</reference>
<dbReference type="HOGENOM" id="CLU_091725_0_0_1"/>
<dbReference type="eggNOG" id="ENOG502S3SY">
    <property type="taxonomic scope" value="Eukaryota"/>
</dbReference>
<reference evidence="2" key="1">
    <citation type="submission" date="2011-12" db="EMBL/GenBank/DDBJ databases">
        <title>The Draft Genome of Lepisosteus oculatus.</title>
        <authorList>
            <consortium name="The Broad Institute Genome Assembly &amp; Analysis Group"/>
            <consortium name="Computational R&amp;D Group"/>
            <consortium name="and Sequencing Platform"/>
            <person name="Di Palma F."/>
            <person name="Alfoldi J."/>
            <person name="Johnson J."/>
            <person name="Berlin A."/>
            <person name="Gnerre S."/>
            <person name="Jaffe D."/>
            <person name="MacCallum I."/>
            <person name="Young S."/>
            <person name="Walker B.J."/>
            <person name="Lander E.S."/>
            <person name="Lindblad-Toh K."/>
        </authorList>
    </citation>
    <scope>NUCLEOTIDE SEQUENCE [LARGE SCALE GENOMIC DNA]</scope>
</reference>
<organism evidence="1 2">
    <name type="scientific">Lepisosteus oculatus</name>
    <name type="common">Spotted gar</name>
    <dbReference type="NCBI Taxonomy" id="7918"/>
    <lineage>
        <taxon>Eukaryota</taxon>
        <taxon>Metazoa</taxon>
        <taxon>Chordata</taxon>
        <taxon>Craniata</taxon>
        <taxon>Vertebrata</taxon>
        <taxon>Euteleostomi</taxon>
        <taxon>Actinopterygii</taxon>
        <taxon>Neopterygii</taxon>
        <taxon>Holostei</taxon>
        <taxon>Semionotiformes</taxon>
        <taxon>Lepisosteidae</taxon>
        <taxon>Lepisosteus</taxon>
    </lineage>
</organism>
<dbReference type="GeneTree" id="ENSGT00980000198948"/>
<dbReference type="GO" id="GO:0005739">
    <property type="term" value="C:mitochondrion"/>
    <property type="evidence" value="ECO:0000318"/>
    <property type="project" value="GO_Central"/>
</dbReference>
<dbReference type="InterPro" id="IPR020133">
    <property type="entry name" value="DEPP"/>
</dbReference>
<keyword evidence="2" id="KW-1185">Reference proteome</keyword>
<dbReference type="OMA" id="CMLPAIA"/>
<dbReference type="PANTHER" id="PTHR15426:SF6">
    <property type="entry name" value="PROTEIN DEPP1"/>
    <property type="match status" value="1"/>
</dbReference>
<dbReference type="PANTHER" id="PTHR15426">
    <property type="entry name" value="PROTEIN DEPP1"/>
    <property type="match status" value="1"/>
</dbReference>
<reference evidence="1" key="3">
    <citation type="submission" date="2025-09" db="UniProtKB">
        <authorList>
            <consortium name="Ensembl"/>
        </authorList>
    </citation>
    <scope>IDENTIFICATION</scope>
</reference>
<evidence type="ECO:0000313" key="1">
    <source>
        <dbReference type="Ensembl" id="ENSLOCP00000012395.1"/>
    </source>
</evidence>
<dbReference type="AlphaFoldDB" id="W5MVI6"/>